<protein>
    <submittedName>
        <fullName evidence="2">Uncharacterized protein</fullName>
    </submittedName>
</protein>
<feature type="compositionally biased region" description="Basic and acidic residues" evidence="1">
    <location>
        <begin position="622"/>
        <end position="638"/>
    </location>
</feature>
<feature type="region of interest" description="Disordered" evidence="1">
    <location>
        <begin position="349"/>
        <end position="378"/>
    </location>
</feature>
<evidence type="ECO:0000313" key="3">
    <source>
        <dbReference type="Proteomes" id="UP000305948"/>
    </source>
</evidence>
<feature type="compositionally biased region" description="Basic residues" evidence="1">
    <location>
        <begin position="504"/>
        <end position="517"/>
    </location>
</feature>
<evidence type="ECO:0000313" key="2">
    <source>
        <dbReference type="EMBL" id="TFK51814.1"/>
    </source>
</evidence>
<feature type="region of interest" description="Disordered" evidence="1">
    <location>
        <begin position="81"/>
        <end position="100"/>
    </location>
</feature>
<dbReference type="Proteomes" id="UP000305948">
    <property type="component" value="Unassembled WGS sequence"/>
</dbReference>
<name>A0A5C3N2G6_9AGAM</name>
<accession>A0A5C3N2G6</accession>
<reference evidence="2 3" key="1">
    <citation type="journal article" date="2019" name="Nat. Ecol. Evol.">
        <title>Megaphylogeny resolves global patterns of mushroom evolution.</title>
        <authorList>
            <person name="Varga T."/>
            <person name="Krizsan K."/>
            <person name="Foldi C."/>
            <person name="Dima B."/>
            <person name="Sanchez-Garcia M."/>
            <person name="Sanchez-Ramirez S."/>
            <person name="Szollosi G.J."/>
            <person name="Szarkandi J.G."/>
            <person name="Papp V."/>
            <person name="Albert L."/>
            <person name="Andreopoulos W."/>
            <person name="Angelini C."/>
            <person name="Antonin V."/>
            <person name="Barry K.W."/>
            <person name="Bougher N.L."/>
            <person name="Buchanan P."/>
            <person name="Buyck B."/>
            <person name="Bense V."/>
            <person name="Catcheside P."/>
            <person name="Chovatia M."/>
            <person name="Cooper J."/>
            <person name="Damon W."/>
            <person name="Desjardin D."/>
            <person name="Finy P."/>
            <person name="Geml J."/>
            <person name="Haridas S."/>
            <person name="Hughes K."/>
            <person name="Justo A."/>
            <person name="Karasinski D."/>
            <person name="Kautmanova I."/>
            <person name="Kiss B."/>
            <person name="Kocsube S."/>
            <person name="Kotiranta H."/>
            <person name="LaButti K.M."/>
            <person name="Lechner B.E."/>
            <person name="Liimatainen K."/>
            <person name="Lipzen A."/>
            <person name="Lukacs Z."/>
            <person name="Mihaltcheva S."/>
            <person name="Morgado L.N."/>
            <person name="Niskanen T."/>
            <person name="Noordeloos M.E."/>
            <person name="Ohm R.A."/>
            <person name="Ortiz-Santana B."/>
            <person name="Ovrebo C."/>
            <person name="Racz N."/>
            <person name="Riley R."/>
            <person name="Savchenko A."/>
            <person name="Shiryaev A."/>
            <person name="Soop K."/>
            <person name="Spirin V."/>
            <person name="Szebenyi C."/>
            <person name="Tomsovsky M."/>
            <person name="Tulloss R.E."/>
            <person name="Uehling J."/>
            <person name="Grigoriev I.V."/>
            <person name="Vagvolgyi C."/>
            <person name="Papp T."/>
            <person name="Martin F.M."/>
            <person name="Miettinen O."/>
            <person name="Hibbett D.S."/>
            <person name="Nagy L.G."/>
        </authorList>
    </citation>
    <scope>NUCLEOTIDE SEQUENCE [LARGE SCALE GENOMIC DNA]</scope>
    <source>
        <strain evidence="2 3">OMC1185</strain>
    </source>
</reference>
<feature type="compositionally biased region" description="Low complexity" evidence="1">
    <location>
        <begin position="87"/>
        <end position="100"/>
    </location>
</feature>
<feature type="region of interest" description="Disordered" evidence="1">
    <location>
        <begin position="118"/>
        <end position="163"/>
    </location>
</feature>
<keyword evidence="3" id="KW-1185">Reference proteome</keyword>
<feature type="compositionally biased region" description="Basic residues" evidence="1">
    <location>
        <begin position="144"/>
        <end position="155"/>
    </location>
</feature>
<dbReference type="STRING" id="5364.A0A5C3N2G6"/>
<proteinExistence type="predicted"/>
<organism evidence="2 3">
    <name type="scientific">Heliocybe sulcata</name>
    <dbReference type="NCBI Taxonomy" id="5364"/>
    <lineage>
        <taxon>Eukaryota</taxon>
        <taxon>Fungi</taxon>
        <taxon>Dikarya</taxon>
        <taxon>Basidiomycota</taxon>
        <taxon>Agaricomycotina</taxon>
        <taxon>Agaricomycetes</taxon>
        <taxon>Gloeophyllales</taxon>
        <taxon>Gloeophyllaceae</taxon>
        <taxon>Heliocybe</taxon>
    </lineage>
</organism>
<gene>
    <name evidence="2" type="ORF">OE88DRAFT_1807737</name>
</gene>
<feature type="region of interest" description="Disordered" evidence="1">
    <location>
        <begin position="408"/>
        <end position="551"/>
    </location>
</feature>
<sequence length="645" mass="70518">MGLLKRLFSLRNSVRGKKKRIPLEYDDPVLVEYAVPYSETRAGRRNSEQEAAASRLLRSSSAHFEVVNEIDYSNLPPMPHPINTLLSSPDPASAAPSIRSASTAPSYSVRIIGRETIARTEFPNANPPVSNDAATTPKRDTRTTPRRRLNSKKKAPVTPREQDRLLRLRQDPSVASLLNMYDDDGCLGSEAFSNTPREGTGCLSQGRNSVRRTGSTLRQLLGSPAHAKGESEGDISWAERFLGERNRSTSSLNSDDSFGFETPKDFGSSADCSPANCKYDEPTLFMHHDPSTSLNTSGFCPTISSLEVEVSGGTDSTSITGSAHDELDLMRTPRPASEVFSFLAQNKKRSVVPPVPTRSPSEPSHSHYPVASTSSLSLSKADSTLIPTANDTEPRIFPKQSVQNLKSTAFPTAFDTPPLKTVAKKESSKRMQTLPPPESPTSDKASKTDLPTPLPASRIPRGPRTSASRSKSMPKPGDEETASLSTIASSSKMDLHLQSSEPRARRKSGSQSRRHKYALPLNHKAEDLRPQRTGSSSRARSAPRVHGSQSMAALPFMMEKENSPPSAVRLRASTHRARDLDSLPVTPIRNNSLLRVAQGVEPPSPVSSSELSPVARQMMTTVREKRMAAREKEREKSRSRGRLRA</sequence>
<feature type="compositionally biased region" description="Polar residues" evidence="1">
    <location>
        <begin position="482"/>
        <end position="501"/>
    </location>
</feature>
<dbReference type="AlphaFoldDB" id="A0A5C3N2G6"/>
<evidence type="ECO:0000256" key="1">
    <source>
        <dbReference type="SAM" id="MobiDB-lite"/>
    </source>
</evidence>
<dbReference type="EMBL" id="ML213510">
    <property type="protein sequence ID" value="TFK51814.1"/>
    <property type="molecule type" value="Genomic_DNA"/>
</dbReference>
<feature type="region of interest" description="Disordered" evidence="1">
    <location>
        <begin position="596"/>
        <end position="645"/>
    </location>
</feature>
<dbReference type="OrthoDB" id="3168838at2759"/>